<dbReference type="EMBL" id="CAFBMH010000152">
    <property type="protein sequence ID" value="CAB4932607.1"/>
    <property type="molecule type" value="Genomic_DNA"/>
</dbReference>
<sequence length="401" mass="43276">MHAIDRAETHDESRLFDDTKGFFRVSSQVDIESHLDALIAGRDPLDHAQANRLTRRFVDVLTEGRPVDEDLPDTIDYAERNNLILLFSRDHQQRFEFLYPRMPEDLVERWRKALRGGDPRDSFGPLTSAERLDERRIEADLRAGRRQRRFFVASSFVMLVALVAAAVWWRGRNDDTVASTGAITFGEVAAVGDTGRDGPRPVVEKALVARLDRPVMVRAGSGEIADRIVLDAPATDLPQAAGGIAATLFRYNGAGQVVLVGPPGWLAKSCIQVSVMSASLRAFDTAYAESVPGACPRDRVFGRVATVGCTDAKQSTTMVDLVIPQGDVSLSEGGRASVAAVRIALIGDNAAYERNNLTTQISVAEGTNVKVPAFGGAVGVTVNFDVSAATGAPLVGSCTLR</sequence>
<evidence type="ECO:0000256" key="1">
    <source>
        <dbReference type="SAM" id="Phobius"/>
    </source>
</evidence>
<gene>
    <name evidence="2" type="ORF">UFOPK2754_02468</name>
    <name evidence="3" type="ORF">UFOPK3139_00776</name>
    <name evidence="4" type="ORF">UFOPK3543_02750</name>
</gene>
<keyword evidence="1" id="KW-0472">Membrane</keyword>
<keyword evidence="1" id="KW-1133">Transmembrane helix</keyword>
<keyword evidence="1" id="KW-0812">Transmembrane</keyword>
<dbReference type="EMBL" id="CAEZYR010000112">
    <property type="protein sequence ID" value="CAB4761945.1"/>
    <property type="molecule type" value="Genomic_DNA"/>
</dbReference>
<accession>A0A6J7IQZ1</accession>
<dbReference type="EMBL" id="CAFABA010000022">
    <property type="protein sequence ID" value="CAB4822239.1"/>
    <property type="molecule type" value="Genomic_DNA"/>
</dbReference>
<dbReference type="AlphaFoldDB" id="A0A6J7IQZ1"/>
<evidence type="ECO:0000313" key="4">
    <source>
        <dbReference type="EMBL" id="CAB4932607.1"/>
    </source>
</evidence>
<proteinExistence type="predicted"/>
<organism evidence="4">
    <name type="scientific">freshwater metagenome</name>
    <dbReference type="NCBI Taxonomy" id="449393"/>
    <lineage>
        <taxon>unclassified sequences</taxon>
        <taxon>metagenomes</taxon>
        <taxon>ecological metagenomes</taxon>
    </lineage>
</organism>
<evidence type="ECO:0000313" key="3">
    <source>
        <dbReference type="EMBL" id="CAB4822239.1"/>
    </source>
</evidence>
<reference evidence="4" key="1">
    <citation type="submission" date="2020-05" db="EMBL/GenBank/DDBJ databases">
        <authorList>
            <person name="Chiriac C."/>
            <person name="Salcher M."/>
            <person name="Ghai R."/>
            <person name="Kavagutti S V."/>
        </authorList>
    </citation>
    <scope>NUCLEOTIDE SEQUENCE</scope>
</reference>
<protein>
    <submittedName>
        <fullName evidence="4">Unannotated protein</fullName>
    </submittedName>
</protein>
<name>A0A6J7IQZ1_9ZZZZ</name>
<evidence type="ECO:0000313" key="2">
    <source>
        <dbReference type="EMBL" id="CAB4761945.1"/>
    </source>
</evidence>
<feature type="transmembrane region" description="Helical" evidence="1">
    <location>
        <begin position="150"/>
        <end position="169"/>
    </location>
</feature>